<gene>
    <name evidence="1" type="ORF">H7E68_14750</name>
</gene>
<dbReference type="EMBL" id="JACKWY010000010">
    <property type="protein sequence ID" value="MBB6715963.1"/>
    <property type="molecule type" value="Genomic_DNA"/>
</dbReference>
<accession>A0A7X0SE51</accession>
<protein>
    <submittedName>
        <fullName evidence="1">Uncharacterized protein</fullName>
    </submittedName>
</protein>
<comment type="caution">
    <text evidence="1">The sequence shown here is derived from an EMBL/GenBank/DDBJ whole genome shotgun (WGS) entry which is preliminary data.</text>
</comment>
<organism evidence="1 2">
    <name type="scientific">Clostridium gasigenes</name>
    <dbReference type="NCBI Taxonomy" id="94869"/>
    <lineage>
        <taxon>Bacteria</taxon>
        <taxon>Bacillati</taxon>
        <taxon>Bacillota</taxon>
        <taxon>Clostridia</taxon>
        <taxon>Eubacteriales</taxon>
        <taxon>Clostridiaceae</taxon>
        <taxon>Clostridium</taxon>
    </lineage>
</organism>
<dbReference type="Proteomes" id="UP000585258">
    <property type="component" value="Unassembled WGS sequence"/>
</dbReference>
<dbReference type="AlphaFoldDB" id="A0A7X0SE51"/>
<dbReference type="RefSeq" id="WP_185165104.1">
    <property type="nucleotide sequence ID" value="NZ_JACKWY010000010.1"/>
</dbReference>
<reference evidence="1 2" key="1">
    <citation type="submission" date="2020-08" db="EMBL/GenBank/DDBJ databases">
        <title>Clostridia isolated from Swiss meat.</title>
        <authorList>
            <person name="Wambui J."/>
            <person name="Stevens M.J.A."/>
            <person name="Stephan R."/>
        </authorList>
    </citation>
    <scope>NUCLEOTIDE SEQUENCE [LARGE SCALE GENOMIC DNA]</scope>
    <source>
        <strain evidence="1 2">CM001</strain>
    </source>
</reference>
<proteinExistence type="predicted"/>
<sequence length="47" mass="5580">MLLLILLTVLFCILGSVYLTFYIINKRSIILKKFEEEILNKYEIGKE</sequence>
<name>A0A7X0SE51_9CLOT</name>
<evidence type="ECO:0000313" key="1">
    <source>
        <dbReference type="EMBL" id="MBB6715963.1"/>
    </source>
</evidence>
<evidence type="ECO:0000313" key="2">
    <source>
        <dbReference type="Proteomes" id="UP000585258"/>
    </source>
</evidence>